<name>A0AAU6PZK2_9DEIO</name>
<organism evidence="1">
    <name type="scientific">Deinococcus sp. VB142</name>
    <dbReference type="NCBI Taxonomy" id="3112952"/>
    <lineage>
        <taxon>Bacteria</taxon>
        <taxon>Thermotogati</taxon>
        <taxon>Deinococcota</taxon>
        <taxon>Deinococci</taxon>
        <taxon>Deinococcales</taxon>
        <taxon>Deinococcaceae</taxon>
        <taxon>Deinococcus</taxon>
    </lineage>
</organism>
<dbReference type="EMBL" id="CP149782">
    <property type="protein sequence ID" value="WYF43814.1"/>
    <property type="molecule type" value="Genomic_DNA"/>
</dbReference>
<protein>
    <submittedName>
        <fullName evidence="1">Uncharacterized protein</fullName>
    </submittedName>
</protein>
<dbReference type="RefSeq" id="WP_339094814.1">
    <property type="nucleotide sequence ID" value="NZ_CP149782.1"/>
</dbReference>
<reference evidence="1" key="1">
    <citation type="submission" date="2024-03" db="EMBL/GenBank/DDBJ databases">
        <title>Deinococcus weizhi sp. nov., isolated from human skin.</title>
        <authorList>
            <person name="Wei Z."/>
            <person name="Tian F."/>
            <person name="Yang C."/>
            <person name="Xin L.T."/>
            <person name="Wen Z.J."/>
            <person name="Lan K.C."/>
            <person name="Yu L."/>
            <person name="Zhe W."/>
            <person name="Dan F.D."/>
            <person name="Jun W."/>
            <person name="Rui Z."/>
            <person name="Yong X.J."/>
            <person name="Ting Y."/>
            <person name="Wei X."/>
            <person name="Xu Z.G."/>
            <person name="Xin Z."/>
            <person name="Dong F.G."/>
            <person name="Ni X.M."/>
            <person name="Zheng M.G."/>
            <person name="Chun Y."/>
            <person name="Qian W.X."/>
        </authorList>
    </citation>
    <scope>NUCLEOTIDE SEQUENCE</scope>
    <source>
        <strain evidence="1">VB142</strain>
    </source>
</reference>
<sequence>MKRLWPLLLLSLTSCAPKVSGEAVTQTMRAGDMEITVSAPKWVTRQEFYPLKVTYTNKGKQTLKLSDPLDCAYIWGAEQRESGKVPEPLGNYGCPSIPAPMKTLAPGESYAGEYHVIISGYPAGEYRLTPEQLRQLSPLNYHAGDIKAGYGQPLTPPPKEIRFQIR</sequence>
<evidence type="ECO:0000313" key="1">
    <source>
        <dbReference type="EMBL" id="WYF43814.1"/>
    </source>
</evidence>
<accession>A0AAU6PZK2</accession>
<gene>
    <name evidence="1" type="ORF">WDJ50_10360</name>
</gene>
<dbReference type="PROSITE" id="PS51257">
    <property type="entry name" value="PROKAR_LIPOPROTEIN"/>
    <property type="match status" value="1"/>
</dbReference>
<proteinExistence type="predicted"/>
<dbReference type="AlphaFoldDB" id="A0AAU6PZK2"/>